<evidence type="ECO:0000313" key="3">
    <source>
        <dbReference type="Proteomes" id="UP000307943"/>
    </source>
</evidence>
<name>A0A5C4T904_9BACL</name>
<reference evidence="2 3" key="1">
    <citation type="submission" date="2019-05" db="EMBL/GenBank/DDBJ databases">
        <title>We sequenced the genome of Paenibacillus hemerocallicola KCTC 33185 for further insight into its adaptation and study the phylogeny of Paenibacillus.</title>
        <authorList>
            <person name="Narsing Rao M.P."/>
        </authorList>
    </citation>
    <scope>NUCLEOTIDE SEQUENCE [LARGE SCALE GENOMIC DNA]</scope>
    <source>
        <strain evidence="2 3">KCTC 33185</strain>
    </source>
</reference>
<accession>A0A5C4T904</accession>
<evidence type="ECO:0000256" key="1">
    <source>
        <dbReference type="SAM" id="MobiDB-lite"/>
    </source>
</evidence>
<dbReference type="AlphaFoldDB" id="A0A5C4T904"/>
<dbReference type="GO" id="GO:0046914">
    <property type="term" value="F:transition metal ion binding"/>
    <property type="evidence" value="ECO:0007669"/>
    <property type="project" value="InterPro"/>
</dbReference>
<protein>
    <submittedName>
        <fullName evidence="2">NHLP leader peptide family natural product</fullName>
    </submittedName>
</protein>
<dbReference type="GO" id="GO:0003824">
    <property type="term" value="F:catalytic activity"/>
    <property type="evidence" value="ECO:0007669"/>
    <property type="project" value="InterPro"/>
</dbReference>
<dbReference type="NCBIfam" id="TIGR03793">
    <property type="entry name" value="leader_NHLP"/>
    <property type="match status" value="1"/>
</dbReference>
<dbReference type="InterPro" id="IPR036648">
    <property type="entry name" value="CN_Hdrase_a/SCN_Hdrase_g_sf"/>
</dbReference>
<feature type="region of interest" description="Disordered" evidence="1">
    <location>
        <begin position="81"/>
        <end position="114"/>
    </location>
</feature>
<organism evidence="2 3">
    <name type="scientific">Paenibacillus hemerocallicola</name>
    <dbReference type="NCBI Taxonomy" id="1172614"/>
    <lineage>
        <taxon>Bacteria</taxon>
        <taxon>Bacillati</taxon>
        <taxon>Bacillota</taxon>
        <taxon>Bacilli</taxon>
        <taxon>Bacillales</taxon>
        <taxon>Paenibacillaceae</taxon>
        <taxon>Paenibacillus</taxon>
    </lineage>
</organism>
<dbReference type="InterPro" id="IPR022513">
    <property type="entry name" value="TOMM_pelo"/>
</dbReference>
<dbReference type="SUPFAM" id="SSF56209">
    <property type="entry name" value="Nitrile hydratase alpha chain"/>
    <property type="match status" value="1"/>
</dbReference>
<dbReference type="Proteomes" id="UP000307943">
    <property type="component" value="Unassembled WGS sequence"/>
</dbReference>
<proteinExistence type="predicted"/>
<dbReference type="OrthoDB" id="1809698at2"/>
<keyword evidence="3" id="KW-1185">Reference proteome</keyword>
<dbReference type="Gene3D" id="3.90.330.10">
    <property type="entry name" value="Nitrile hydratase alpha /Thiocyanate hydrolase gamma"/>
    <property type="match status" value="1"/>
</dbReference>
<evidence type="ECO:0000313" key="2">
    <source>
        <dbReference type="EMBL" id="TNJ64877.1"/>
    </source>
</evidence>
<sequence>MSEWNQEKVQEALKTVFSKTATDKTFRELALNNPTEAVKQAAGIDIPAGFTVRFVENDRADATFVLPDYVGDSELSDEQLEAVAGGKKKKNKDDSDVDDDKQKPLTIPRGLCFG</sequence>
<gene>
    <name evidence="2" type="ORF">FE784_17760</name>
</gene>
<comment type="caution">
    <text evidence="2">The sequence shown here is derived from an EMBL/GenBank/DDBJ whole genome shotgun (WGS) entry which is preliminary data.</text>
</comment>
<dbReference type="RefSeq" id="WP_139603571.1">
    <property type="nucleotide sequence ID" value="NZ_VDCQ01000024.1"/>
</dbReference>
<dbReference type="EMBL" id="VDCQ01000024">
    <property type="protein sequence ID" value="TNJ64877.1"/>
    <property type="molecule type" value="Genomic_DNA"/>
</dbReference>